<feature type="transmembrane region" description="Helical" evidence="1">
    <location>
        <begin position="126"/>
        <end position="148"/>
    </location>
</feature>
<feature type="transmembrane region" description="Helical" evidence="1">
    <location>
        <begin position="160"/>
        <end position="184"/>
    </location>
</feature>
<dbReference type="AlphaFoldDB" id="A0A8E6B2J6"/>
<evidence type="ECO:0000256" key="1">
    <source>
        <dbReference type="SAM" id="Phobius"/>
    </source>
</evidence>
<keyword evidence="1" id="KW-1133">Transmembrane helix</keyword>
<evidence type="ECO:0000313" key="2">
    <source>
        <dbReference type="EMBL" id="QVL30930.1"/>
    </source>
</evidence>
<dbReference type="EMBL" id="CP074694">
    <property type="protein sequence ID" value="QVL30930.1"/>
    <property type="molecule type" value="Genomic_DNA"/>
</dbReference>
<accession>A0A8E6B2J6</accession>
<dbReference type="KEGG" id="tsph:KIH39_19030"/>
<dbReference type="Proteomes" id="UP000676194">
    <property type="component" value="Chromosome"/>
</dbReference>
<protein>
    <submittedName>
        <fullName evidence="2">Uncharacterized protein</fullName>
    </submittedName>
</protein>
<keyword evidence="3" id="KW-1185">Reference proteome</keyword>
<evidence type="ECO:0000313" key="3">
    <source>
        <dbReference type="Proteomes" id="UP000676194"/>
    </source>
</evidence>
<organism evidence="2 3">
    <name type="scientific">Telmatocola sphagniphila</name>
    <dbReference type="NCBI Taxonomy" id="1123043"/>
    <lineage>
        <taxon>Bacteria</taxon>
        <taxon>Pseudomonadati</taxon>
        <taxon>Planctomycetota</taxon>
        <taxon>Planctomycetia</taxon>
        <taxon>Gemmatales</taxon>
        <taxon>Gemmataceae</taxon>
    </lineage>
</organism>
<reference evidence="2" key="1">
    <citation type="submission" date="2021-05" db="EMBL/GenBank/DDBJ databases">
        <title>Complete genome sequence of the cellulolytic planctomycete Telmatocola sphagniphila SP2T and characterization of the first cellulase from planctomycetes.</title>
        <authorList>
            <person name="Rakitin A.L."/>
            <person name="Beletsky A.V."/>
            <person name="Naumoff D.G."/>
            <person name="Kulichevskaya I.S."/>
            <person name="Mardanov A.V."/>
            <person name="Ravin N.V."/>
            <person name="Dedysh S.N."/>
        </authorList>
    </citation>
    <scope>NUCLEOTIDE SEQUENCE</scope>
    <source>
        <strain evidence="2">SP2T</strain>
    </source>
</reference>
<name>A0A8E6B2J6_9BACT</name>
<gene>
    <name evidence="2" type="ORF">KIH39_19030</name>
</gene>
<sequence>MEYLPAISICGGLGILSLIGFAFWQNGRKVKRIMNLAQDALKSSANSEQIKERLLAEKMRPENVDWILQKARREILLSETAKKVAAGLNANEATQLLISGGVDLETAKATAHDMVHVPWSHIHPRLSVVLGSVLMILGSGVLIASLILRDGNITGKLPTFPYAGMITKLVGMAFFVFGLVMVVIPLRRPAYFDELIAKALHGSTNSASAE</sequence>
<dbReference type="RefSeq" id="WP_213494812.1">
    <property type="nucleotide sequence ID" value="NZ_CP074694.1"/>
</dbReference>
<feature type="transmembrane region" description="Helical" evidence="1">
    <location>
        <begin position="6"/>
        <end position="24"/>
    </location>
</feature>
<proteinExistence type="predicted"/>
<keyword evidence="1" id="KW-0472">Membrane</keyword>
<keyword evidence="1" id="KW-0812">Transmembrane</keyword>